<keyword evidence="2" id="KW-0472">Membrane</keyword>
<organism evidence="3">
    <name type="scientific">Neospora caninum (strain Liverpool)</name>
    <dbReference type="NCBI Taxonomy" id="572307"/>
    <lineage>
        <taxon>Eukaryota</taxon>
        <taxon>Sar</taxon>
        <taxon>Alveolata</taxon>
        <taxon>Apicomplexa</taxon>
        <taxon>Conoidasida</taxon>
        <taxon>Coccidia</taxon>
        <taxon>Eucoccidiorida</taxon>
        <taxon>Eimeriorina</taxon>
        <taxon>Sarcocystidae</taxon>
        <taxon>Neospora</taxon>
    </lineage>
</organism>
<keyword evidence="2" id="KW-0812">Transmembrane</keyword>
<feature type="compositionally biased region" description="Polar residues" evidence="1">
    <location>
        <begin position="578"/>
        <end position="592"/>
    </location>
</feature>
<feature type="compositionally biased region" description="Low complexity" evidence="1">
    <location>
        <begin position="105"/>
        <end position="132"/>
    </location>
</feature>
<feature type="compositionally biased region" description="Basic and acidic residues" evidence="1">
    <location>
        <begin position="412"/>
        <end position="433"/>
    </location>
</feature>
<gene>
    <name evidence="3" type="ORF">BN1204_020850</name>
</gene>
<sequence length="935" mass="100747">MAGGALDWTGAGLVLSAFAVFTLSLFLFVFYKVSRPSAPHKPPGADVLLLSLSLLQSLVSVVFYFLSDTHLLVLLTRTLKCFQSALVCRFFLLLSSRPFLHRQASHSPSLPSSRSSSLSSRSTFPSRSSSRSASLSSTLASSLSSLPASSSARRPWDHDPLPASPRFPSGHAAVAHDSAPGGPSALRFPARASSPASPAFPGAHLQGDTPPLWSAVEDAQRLATLQSARGEPSLRFIGGRYLPVSPAEASPVRGQLRPLRAPFCAFANAPQPALPERRGVLSRVASFFSNLRAESAELCKLARGATDAPVSSSSPLPARLVPDPSDAGDPRGVHCPTARKVFAPVRLLKTVSCLLLLLPFACFFAALPLLSKVKHACADRAWILISGLWTFVAGVSAVAGVGVYRHLDPRREAATQSGRERQAEAPAPREEGRTPPTRQLEESDENGGGCDRRRKSRGRYVPLQAARNWKSQGSRDALLETRQATAEGAASEEEQAETRNGARRTSRDIDEGRRSGLFAHAGTHAAARAESELCILGGASGDAFAEVSSRSGTRSRESVDGEEDEEGVPEGCREKATKGNTQQMPDGNISCTNASRFHQSATAAEVYGQSIFNDDFDETCQFPDFVDACDDDFVIELGGNLNSGFRFPRLETEPSRVSPDGVPAAEDGDGVYVHRVQEAEQAEGGLRMAGMLRRLGIRLALFTADTRREDAGERETFPTASTGQRDIRARRRQATPHERRGRSRGARGVQTARSTPSHEVHRKRKQLLVLILVDGFCALTTLLGDALPLVLGTPLESNSDSPEISCTSFLHHLPGVDVFLYVLARALSTYVPHWCIFYVCYWVERAMYKPICRQWDVTLSEASFLGAARSSRLHASAEEIKSRSVSRVTQPTASSATRGGVAGRGVEASRSALLAPTSEAVLVDARHPAVCVMMR</sequence>
<feature type="region of interest" description="Disordered" evidence="1">
    <location>
        <begin position="884"/>
        <end position="903"/>
    </location>
</feature>
<feature type="transmembrane region" description="Helical" evidence="2">
    <location>
        <begin position="767"/>
        <end position="791"/>
    </location>
</feature>
<feature type="region of interest" description="Disordered" evidence="1">
    <location>
        <begin position="412"/>
        <end position="512"/>
    </location>
</feature>
<name>A0A0F7UB80_NEOCL</name>
<feature type="region of interest" description="Disordered" evidence="1">
    <location>
        <begin position="103"/>
        <end position="132"/>
    </location>
</feature>
<feature type="region of interest" description="Disordered" evidence="1">
    <location>
        <begin position="146"/>
        <end position="211"/>
    </location>
</feature>
<dbReference type="EMBL" id="LN714481">
    <property type="protein sequence ID" value="CEL66266.1"/>
    <property type="molecule type" value="Genomic_DNA"/>
</dbReference>
<feature type="compositionally biased region" description="Low complexity" evidence="1">
    <location>
        <begin position="183"/>
        <end position="201"/>
    </location>
</feature>
<feature type="region of interest" description="Disordered" evidence="1">
    <location>
        <begin position="307"/>
        <end position="330"/>
    </location>
</feature>
<keyword evidence="2" id="KW-1133">Transmembrane helix</keyword>
<dbReference type="AlphaFoldDB" id="A0A0F7UB80"/>
<feature type="transmembrane region" description="Helical" evidence="2">
    <location>
        <begin position="382"/>
        <end position="404"/>
    </location>
</feature>
<protein>
    <recommendedName>
        <fullName evidence="4">Transmembrane protein</fullName>
    </recommendedName>
</protein>
<accession>A0A0F7UB80</accession>
<feature type="region of interest" description="Disordered" evidence="1">
    <location>
        <begin position="709"/>
        <end position="757"/>
    </location>
</feature>
<evidence type="ECO:0008006" key="4">
    <source>
        <dbReference type="Google" id="ProtNLM"/>
    </source>
</evidence>
<feature type="transmembrane region" description="Helical" evidence="2">
    <location>
        <begin position="818"/>
        <end position="843"/>
    </location>
</feature>
<feature type="transmembrane region" description="Helical" evidence="2">
    <location>
        <begin position="347"/>
        <end position="370"/>
    </location>
</feature>
<feature type="region of interest" description="Disordered" evidence="1">
    <location>
        <begin position="545"/>
        <end position="592"/>
    </location>
</feature>
<feature type="transmembrane region" description="Helical" evidence="2">
    <location>
        <begin position="45"/>
        <end position="66"/>
    </location>
</feature>
<feature type="transmembrane region" description="Helical" evidence="2">
    <location>
        <begin position="12"/>
        <end position="33"/>
    </location>
</feature>
<proteinExistence type="predicted"/>
<feature type="compositionally biased region" description="Basic residues" evidence="1">
    <location>
        <begin position="728"/>
        <end position="745"/>
    </location>
</feature>
<evidence type="ECO:0000256" key="1">
    <source>
        <dbReference type="SAM" id="MobiDB-lite"/>
    </source>
</evidence>
<evidence type="ECO:0000256" key="2">
    <source>
        <dbReference type="SAM" id="Phobius"/>
    </source>
</evidence>
<feature type="compositionally biased region" description="Polar residues" evidence="1">
    <location>
        <begin position="884"/>
        <end position="897"/>
    </location>
</feature>
<evidence type="ECO:0000313" key="3">
    <source>
        <dbReference type="EMBL" id="CEL66266.1"/>
    </source>
</evidence>
<reference evidence="3" key="1">
    <citation type="journal article" date="2015" name="PLoS ONE">
        <title>Comprehensive Evaluation of Toxoplasma gondii VEG and Neospora caninum LIV Genomes with Tachyzoite Stage Transcriptome and Proteome Defines Novel Transcript Features.</title>
        <authorList>
            <person name="Ramaprasad A."/>
            <person name="Mourier T."/>
            <person name="Naeem R."/>
            <person name="Malas T.B."/>
            <person name="Moussa E."/>
            <person name="Panigrahi A."/>
            <person name="Vermont S.J."/>
            <person name="Otto T.D."/>
            <person name="Wastling J."/>
            <person name="Pain A."/>
        </authorList>
    </citation>
    <scope>NUCLEOTIDE SEQUENCE</scope>
    <source>
        <strain evidence="3">Liverpool</strain>
    </source>
</reference>